<dbReference type="Gene3D" id="3.90.550.10">
    <property type="entry name" value="Spore Coat Polysaccharide Biosynthesis Protein SpsA, Chain A"/>
    <property type="match status" value="1"/>
</dbReference>
<keyword evidence="2" id="KW-0808">Transferase</keyword>
<dbReference type="eggNOG" id="COG0463">
    <property type="taxonomic scope" value="Bacteria"/>
</dbReference>
<reference evidence="2 3" key="1">
    <citation type="journal article" date="2011" name="Stand. Genomic Sci.">
        <title>Complete genome sequence of the thermophilic sulfur-reducer Desulfurobacterium thermolithotrophum type strain (BSA(T)) from a deep-sea hydrothermal vent.</title>
        <authorList>
            <person name="Goker M."/>
            <person name="Daligault H."/>
            <person name="Mwirichia R."/>
            <person name="Lapidus A."/>
            <person name="Lucas S."/>
            <person name="Deshpande S."/>
            <person name="Pagani I."/>
            <person name="Tapia R."/>
            <person name="Cheng J.F."/>
            <person name="Goodwin L."/>
            <person name="Pitluck S."/>
            <person name="Liolios K."/>
            <person name="Ivanova N."/>
            <person name="Mavromatis K."/>
            <person name="Mikhailova N."/>
            <person name="Pati A."/>
            <person name="Chen A."/>
            <person name="Palaniappan K."/>
            <person name="Han C."/>
            <person name="Land M."/>
            <person name="Hauser L."/>
            <person name="Pan C."/>
            <person name="Brambilla E.M."/>
            <person name="Rohde M."/>
            <person name="Spring S."/>
            <person name="Sikorski J."/>
            <person name="Wirth R."/>
            <person name="Detter J.C."/>
            <person name="Woyke T."/>
            <person name="Bristow J."/>
            <person name="Eisen J.A."/>
            <person name="Markowitz V."/>
            <person name="Hugenholtz P."/>
            <person name="Kyrpides N.C."/>
            <person name="Klenk H.P."/>
        </authorList>
    </citation>
    <scope>NUCLEOTIDE SEQUENCE [LARGE SCALE GENOMIC DNA]</scope>
    <source>
        <strain evidence="3">DSM 11699 / BSA</strain>
    </source>
</reference>
<dbReference type="InterPro" id="IPR029044">
    <property type="entry name" value="Nucleotide-diphossugar_trans"/>
</dbReference>
<dbReference type="InParanoid" id="F0S146"/>
<reference evidence="3" key="2">
    <citation type="submission" date="2011-02" db="EMBL/GenBank/DDBJ databases">
        <title>The complete genome of Desulfurobacterium thermolithotrophum DSM 11699.</title>
        <authorList>
            <consortium name="US DOE Joint Genome Institute (JGI-PGF)"/>
            <person name="Lucas S."/>
            <person name="Copeland A."/>
            <person name="Lapidus A."/>
            <person name="Bruce D."/>
            <person name="Goodwin L."/>
            <person name="Pitluck S."/>
            <person name="Kyrpides N."/>
            <person name="Mavromatis K."/>
            <person name="Pagani I."/>
            <person name="Ivanova N."/>
            <person name="Mikhailova N."/>
            <person name="Daligault H."/>
            <person name="Detter J.C."/>
            <person name="Tapia R."/>
            <person name="Han C."/>
            <person name="Land M."/>
            <person name="Hauser L."/>
            <person name="Markowitz V."/>
            <person name="Cheng J.-F."/>
            <person name="Hugenholtz P."/>
            <person name="Woyke T."/>
            <person name="Wu D."/>
            <person name="Spring S."/>
            <person name="Brambilla E."/>
            <person name="Klenk H.-P."/>
            <person name="Eisen J.A."/>
        </authorList>
    </citation>
    <scope>NUCLEOTIDE SEQUENCE [LARGE SCALE GENOMIC DNA]</scope>
    <source>
        <strain evidence="3">DSM 11699 / BSA</strain>
    </source>
</reference>
<dbReference type="InterPro" id="IPR001173">
    <property type="entry name" value="Glyco_trans_2-like"/>
</dbReference>
<accession>F0S146</accession>
<dbReference type="GO" id="GO:0016758">
    <property type="term" value="F:hexosyltransferase activity"/>
    <property type="evidence" value="ECO:0007669"/>
    <property type="project" value="UniProtKB-ARBA"/>
</dbReference>
<dbReference type="HOGENOM" id="CLU_025996_0_6_0"/>
<dbReference type="Proteomes" id="UP000007102">
    <property type="component" value="Chromosome"/>
</dbReference>
<dbReference type="PANTHER" id="PTHR22916:SF3">
    <property type="entry name" value="UDP-GLCNAC:BETAGAL BETA-1,3-N-ACETYLGLUCOSAMINYLTRANSFERASE-LIKE PROTEIN 1"/>
    <property type="match status" value="1"/>
</dbReference>
<name>F0S146_DESTD</name>
<dbReference type="KEGG" id="dte:Dester_1289"/>
<dbReference type="EMBL" id="CP002543">
    <property type="protein sequence ID" value="ADY73924.1"/>
    <property type="molecule type" value="Genomic_DNA"/>
</dbReference>
<sequence length="258" mass="30549">MGNKKGISLLIPTYNRPHFLRRALISVLNQTRLPDEIIISDDNPHSTENFEAIKDLVEQYKGLIKYWKNNERLGVEKNYSKLLEEANYEYIKFLADDDLLHPEALELMEKVLNKYEDVVLVSSHRIPVNEEEEFIHGIEATKPLCKKDQILNGKEVIRKSLTDLKNYVGEFSTYMFRKSLLDINPFYFCNLHFRANADWVLWMYLLSKGNFFYYSRPLSFFTIHSQQDQANLKVQTLGFKERIKLILNEELHKTLKFF</sequence>
<proteinExistence type="predicted"/>
<gene>
    <name evidence="2" type="ordered locus">Dester_1289</name>
</gene>
<dbReference type="STRING" id="868864.Dester_1289"/>
<dbReference type="PANTHER" id="PTHR22916">
    <property type="entry name" value="GLYCOSYLTRANSFERASE"/>
    <property type="match status" value="1"/>
</dbReference>
<evidence type="ECO:0000259" key="1">
    <source>
        <dbReference type="Pfam" id="PF00535"/>
    </source>
</evidence>
<feature type="domain" description="Glycosyltransferase 2-like" evidence="1">
    <location>
        <begin position="8"/>
        <end position="176"/>
    </location>
</feature>
<evidence type="ECO:0000313" key="3">
    <source>
        <dbReference type="Proteomes" id="UP000007102"/>
    </source>
</evidence>
<evidence type="ECO:0000313" key="2">
    <source>
        <dbReference type="EMBL" id="ADY73924.1"/>
    </source>
</evidence>
<keyword evidence="3" id="KW-1185">Reference proteome</keyword>
<protein>
    <submittedName>
        <fullName evidence="2">Glycosyl transferase family 2</fullName>
    </submittedName>
</protein>
<dbReference type="AlphaFoldDB" id="F0S146"/>
<organism evidence="2 3">
    <name type="scientific">Desulfurobacterium thermolithotrophum (strain DSM 11699 / BSA)</name>
    <dbReference type="NCBI Taxonomy" id="868864"/>
    <lineage>
        <taxon>Bacteria</taxon>
        <taxon>Pseudomonadati</taxon>
        <taxon>Aquificota</taxon>
        <taxon>Aquificia</taxon>
        <taxon>Desulfurobacteriales</taxon>
        <taxon>Desulfurobacteriaceae</taxon>
        <taxon>Desulfurobacterium</taxon>
    </lineage>
</organism>
<dbReference type="Pfam" id="PF00535">
    <property type="entry name" value="Glycos_transf_2"/>
    <property type="match status" value="1"/>
</dbReference>
<dbReference type="SUPFAM" id="SSF53448">
    <property type="entry name" value="Nucleotide-diphospho-sugar transferases"/>
    <property type="match status" value="1"/>
</dbReference>
<dbReference type="RefSeq" id="WP_013638874.1">
    <property type="nucleotide sequence ID" value="NC_015185.1"/>
</dbReference>
<dbReference type="OrthoDB" id="396512at2"/>